<name>A0A0B7BWZ3_9EUPU</name>
<proteinExistence type="predicted"/>
<feature type="non-terminal residue" evidence="1">
    <location>
        <position position="1"/>
    </location>
</feature>
<protein>
    <submittedName>
        <fullName evidence="1">Uncharacterized protein</fullName>
    </submittedName>
</protein>
<dbReference type="AlphaFoldDB" id="A0A0B7BWZ3"/>
<organism evidence="1">
    <name type="scientific">Arion vulgaris</name>
    <dbReference type="NCBI Taxonomy" id="1028688"/>
    <lineage>
        <taxon>Eukaryota</taxon>
        <taxon>Metazoa</taxon>
        <taxon>Spiralia</taxon>
        <taxon>Lophotrochozoa</taxon>
        <taxon>Mollusca</taxon>
        <taxon>Gastropoda</taxon>
        <taxon>Heterobranchia</taxon>
        <taxon>Euthyneura</taxon>
        <taxon>Panpulmonata</taxon>
        <taxon>Eupulmonata</taxon>
        <taxon>Stylommatophora</taxon>
        <taxon>Helicina</taxon>
        <taxon>Arionoidea</taxon>
        <taxon>Arionidae</taxon>
        <taxon>Arion</taxon>
    </lineage>
</organism>
<dbReference type="EMBL" id="HACG01050036">
    <property type="protein sequence ID" value="CEK96901.1"/>
    <property type="molecule type" value="Transcribed_RNA"/>
</dbReference>
<accession>A0A0B7BWZ3</accession>
<sequence length="112" mass="12377">VNIQQTGLVSQSVRQFTRQSCNFAIPPVTKRGTSPVRIPTIFAKSQDKTSHYKQIFENMQERTSSKNVVKLPSITGTHDKICPGSIHQTLASSTRHNLISENNNVDLGASVK</sequence>
<reference evidence="1" key="1">
    <citation type="submission" date="2014-12" db="EMBL/GenBank/DDBJ databases">
        <title>Insight into the proteome of Arion vulgaris.</title>
        <authorList>
            <person name="Aradska J."/>
            <person name="Bulat T."/>
            <person name="Smidak R."/>
            <person name="Sarate P."/>
            <person name="Gangsoo J."/>
            <person name="Sialana F."/>
            <person name="Bilban M."/>
            <person name="Lubec G."/>
        </authorList>
    </citation>
    <scope>NUCLEOTIDE SEQUENCE</scope>
    <source>
        <tissue evidence="1">Skin</tissue>
    </source>
</reference>
<feature type="non-terminal residue" evidence="1">
    <location>
        <position position="112"/>
    </location>
</feature>
<evidence type="ECO:0000313" key="1">
    <source>
        <dbReference type="EMBL" id="CEK96901.1"/>
    </source>
</evidence>
<gene>
    <name evidence="1" type="primary">ORF213921</name>
</gene>